<comment type="caution">
    <text evidence="2">Lacks conserved residue(s) required for the propagation of feature annotation.</text>
</comment>
<evidence type="ECO:0000313" key="5">
    <source>
        <dbReference type="Proteomes" id="UP000095287"/>
    </source>
</evidence>
<evidence type="ECO:0000313" key="6">
    <source>
        <dbReference type="WBParaSite" id="L893_g21024.t1"/>
    </source>
</evidence>
<dbReference type="PANTHER" id="PTHR10127:SF829">
    <property type="entry name" value="ZINC METALLOPROTEINASE NAS-6"/>
    <property type="match status" value="1"/>
</dbReference>
<feature type="binding site" evidence="2">
    <location>
        <position position="141"/>
    </location>
    <ligand>
        <name>Zn(2+)</name>
        <dbReference type="ChEBI" id="CHEBI:29105"/>
        <note>catalytic</note>
    </ligand>
</feature>
<evidence type="ECO:0000256" key="3">
    <source>
        <dbReference type="RuleBase" id="RU361183"/>
    </source>
</evidence>
<keyword evidence="2 3" id="KW-0645">Protease</keyword>
<feature type="binding site" evidence="2">
    <location>
        <position position="151"/>
    </location>
    <ligand>
        <name>Zn(2+)</name>
        <dbReference type="ChEBI" id="CHEBI:29105"/>
        <note>catalytic</note>
    </ligand>
</feature>
<feature type="active site" evidence="2">
    <location>
        <position position="142"/>
    </location>
</feature>
<feature type="chain" id="PRO_5009029982" description="Metalloendopeptidase" evidence="3">
    <location>
        <begin position="25"/>
        <end position="239"/>
    </location>
</feature>
<dbReference type="Proteomes" id="UP000095287">
    <property type="component" value="Unplaced"/>
</dbReference>
<dbReference type="GO" id="GO:0006508">
    <property type="term" value="P:proteolysis"/>
    <property type="evidence" value="ECO:0007669"/>
    <property type="project" value="UniProtKB-KW"/>
</dbReference>
<feature type="domain" description="Peptidase M12A" evidence="4">
    <location>
        <begin position="55"/>
        <end position="239"/>
    </location>
</feature>
<dbReference type="GO" id="GO:0004222">
    <property type="term" value="F:metalloendopeptidase activity"/>
    <property type="evidence" value="ECO:0007669"/>
    <property type="project" value="UniProtKB-UniRule"/>
</dbReference>
<keyword evidence="2 3" id="KW-0378">Hydrolase</keyword>
<dbReference type="SMART" id="SM00235">
    <property type="entry name" value="ZnMc"/>
    <property type="match status" value="1"/>
</dbReference>
<dbReference type="Gene3D" id="3.40.390.10">
    <property type="entry name" value="Collagenase (Catalytic Domain)"/>
    <property type="match status" value="1"/>
</dbReference>
<name>A0A1I7YYN3_9BILA</name>
<dbReference type="InterPro" id="IPR001506">
    <property type="entry name" value="Peptidase_M12A"/>
</dbReference>
<keyword evidence="2 3" id="KW-0479">Metal-binding</keyword>
<feature type="binding site" evidence="2">
    <location>
        <position position="145"/>
    </location>
    <ligand>
        <name>Zn(2+)</name>
        <dbReference type="ChEBI" id="CHEBI:29105"/>
        <note>catalytic</note>
    </ligand>
</feature>
<dbReference type="EC" id="3.4.24.-" evidence="3"/>
<dbReference type="AlphaFoldDB" id="A0A1I7YYN3"/>
<feature type="signal peptide" evidence="3">
    <location>
        <begin position="1"/>
        <end position="24"/>
    </location>
</feature>
<accession>A0A1I7YYN3</accession>
<proteinExistence type="predicted"/>
<dbReference type="PRINTS" id="PR00480">
    <property type="entry name" value="ASTACIN"/>
</dbReference>
<dbReference type="PROSITE" id="PS51864">
    <property type="entry name" value="ASTACIN"/>
    <property type="match status" value="1"/>
</dbReference>
<dbReference type="InterPro" id="IPR024079">
    <property type="entry name" value="MetalloPept_cat_dom_sf"/>
</dbReference>
<evidence type="ECO:0000259" key="4">
    <source>
        <dbReference type="PROSITE" id="PS51864"/>
    </source>
</evidence>
<dbReference type="PANTHER" id="PTHR10127">
    <property type="entry name" value="DISCOIDIN, CUB, EGF, LAMININ , AND ZINC METALLOPROTEASE DOMAIN CONTAINING"/>
    <property type="match status" value="1"/>
</dbReference>
<keyword evidence="1" id="KW-1015">Disulfide bond</keyword>
<keyword evidence="5" id="KW-1185">Reference proteome</keyword>
<keyword evidence="2 3" id="KW-0482">Metalloprotease</keyword>
<sequence>MSRIGVHLFAAIVVLVSKPYFVDCQPSSLFHSIAPVYEPEQLHYQSTHHDAWMHSGMKTFTFRNRAFVVKYVLGQSDLRHIERAFASYERSTCIRFVKRQNQEDYLYIKKGNGCYSQVGRAGGRQELSLGLGCLSHDIIVHELMHSVGFWHEHSRADRDDHIVIRWENIMPGMKEQFNKISAVLQDTLGEQYDYESIMHYESSAFSKNGQNTIEATIPQYTNVIGTARDLSSVDVIKVS</sequence>
<dbReference type="WBParaSite" id="L893_g21024.t1">
    <property type="protein sequence ID" value="L893_g21024.t1"/>
    <property type="gene ID" value="L893_g21024"/>
</dbReference>
<evidence type="ECO:0000256" key="1">
    <source>
        <dbReference type="ARBA" id="ARBA00023157"/>
    </source>
</evidence>
<protein>
    <recommendedName>
        <fullName evidence="3">Metalloendopeptidase</fullName>
        <ecNumber evidence="3">3.4.24.-</ecNumber>
    </recommendedName>
</protein>
<dbReference type="SUPFAM" id="SSF55486">
    <property type="entry name" value="Metalloproteases ('zincins'), catalytic domain"/>
    <property type="match status" value="1"/>
</dbReference>
<keyword evidence="3" id="KW-0732">Signal</keyword>
<reference evidence="6" key="1">
    <citation type="submission" date="2016-11" db="UniProtKB">
        <authorList>
            <consortium name="WormBaseParasite"/>
        </authorList>
    </citation>
    <scope>IDENTIFICATION</scope>
</reference>
<comment type="cofactor">
    <cofactor evidence="2 3">
        <name>Zn(2+)</name>
        <dbReference type="ChEBI" id="CHEBI:29105"/>
    </cofactor>
    <text evidence="2 3">Binds 1 zinc ion per subunit.</text>
</comment>
<dbReference type="InterPro" id="IPR034035">
    <property type="entry name" value="Astacin-like_dom"/>
</dbReference>
<organism evidence="5 6">
    <name type="scientific">Steinernema glaseri</name>
    <dbReference type="NCBI Taxonomy" id="37863"/>
    <lineage>
        <taxon>Eukaryota</taxon>
        <taxon>Metazoa</taxon>
        <taxon>Ecdysozoa</taxon>
        <taxon>Nematoda</taxon>
        <taxon>Chromadorea</taxon>
        <taxon>Rhabditida</taxon>
        <taxon>Tylenchina</taxon>
        <taxon>Panagrolaimomorpha</taxon>
        <taxon>Strongyloidoidea</taxon>
        <taxon>Steinernematidae</taxon>
        <taxon>Steinernema</taxon>
    </lineage>
</organism>
<evidence type="ECO:0000256" key="2">
    <source>
        <dbReference type="PROSITE-ProRule" id="PRU01211"/>
    </source>
</evidence>
<dbReference type="Pfam" id="PF01400">
    <property type="entry name" value="Astacin"/>
    <property type="match status" value="1"/>
</dbReference>
<dbReference type="InterPro" id="IPR006026">
    <property type="entry name" value="Peptidase_Metallo"/>
</dbReference>
<dbReference type="GO" id="GO:0008270">
    <property type="term" value="F:zinc ion binding"/>
    <property type="evidence" value="ECO:0007669"/>
    <property type="project" value="UniProtKB-UniRule"/>
</dbReference>
<dbReference type="CDD" id="cd04280">
    <property type="entry name" value="ZnMc_astacin_like"/>
    <property type="match status" value="1"/>
</dbReference>
<keyword evidence="2 3" id="KW-0862">Zinc</keyword>